<name>A0A2S1LKE6_9FLAO</name>
<gene>
    <name evidence="1" type="ORF">FK004_02845</name>
</gene>
<sequence>MYYKPASKPVFLCLAVWKTVRKATTKLLGLLKKQIMPAYVEIRCIHTAQNVTIPNRILGIGGLTAEGHIWTLSLEAAIEKIKSRENRFFIRHNNRQVNVWITNSPEGKFYLRTVLDTAANHLLLTLPEGP</sequence>
<dbReference type="AlphaFoldDB" id="A0A2S1LKE6"/>
<organism evidence="1 2">
    <name type="scientific">Flavobacterium kingsejongi</name>
    <dbReference type="NCBI Taxonomy" id="1678728"/>
    <lineage>
        <taxon>Bacteria</taxon>
        <taxon>Pseudomonadati</taxon>
        <taxon>Bacteroidota</taxon>
        <taxon>Flavobacteriia</taxon>
        <taxon>Flavobacteriales</taxon>
        <taxon>Flavobacteriaceae</taxon>
        <taxon>Flavobacterium</taxon>
    </lineage>
</organism>
<evidence type="ECO:0008006" key="3">
    <source>
        <dbReference type="Google" id="ProtNLM"/>
    </source>
</evidence>
<reference evidence="1 2" key="1">
    <citation type="submission" date="2017-04" db="EMBL/GenBank/DDBJ databases">
        <title>Complete genome sequence of Flavobacterium kingsejong AJ004.</title>
        <authorList>
            <person name="Lee P.C."/>
        </authorList>
    </citation>
    <scope>NUCLEOTIDE SEQUENCE [LARGE SCALE GENOMIC DNA]</scope>
    <source>
        <strain evidence="1 2">AJ004</strain>
    </source>
</reference>
<keyword evidence="2" id="KW-1185">Reference proteome</keyword>
<dbReference type="EMBL" id="CP020919">
    <property type="protein sequence ID" value="AWG24233.1"/>
    <property type="molecule type" value="Genomic_DNA"/>
</dbReference>
<evidence type="ECO:0000313" key="2">
    <source>
        <dbReference type="Proteomes" id="UP000244677"/>
    </source>
</evidence>
<protein>
    <recommendedName>
        <fullName evidence="3">DUF3892 domain-containing protein</fullName>
    </recommendedName>
</protein>
<evidence type="ECO:0000313" key="1">
    <source>
        <dbReference type="EMBL" id="AWG24233.1"/>
    </source>
</evidence>
<accession>A0A2S1LKE6</accession>
<dbReference type="KEGG" id="fki:FK004_02845"/>
<proteinExistence type="predicted"/>
<dbReference type="Proteomes" id="UP000244677">
    <property type="component" value="Chromosome"/>
</dbReference>